<accession>A0A6C0KYH4</accession>
<dbReference type="EMBL" id="MN740992">
    <property type="protein sequence ID" value="QHU21720.1"/>
    <property type="molecule type" value="Genomic_DNA"/>
</dbReference>
<name>A0A6C0KYH4_9ZZZZ</name>
<reference evidence="1" key="1">
    <citation type="journal article" date="2020" name="Nature">
        <title>Giant virus diversity and host interactions through global metagenomics.</title>
        <authorList>
            <person name="Schulz F."/>
            <person name="Roux S."/>
            <person name="Paez-Espino D."/>
            <person name="Jungbluth S."/>
            <person name="Walsh D.A."/>
            <person name="Denef V.J."/>
            <person name="McMahon K.D."/>
            <person name="Konstantinidis K.T."/>
            <person name="Eloe-Fadrosh E.A."/>
            <person name="Kyrpides N.C."/>
            <person name="Woyke T."/>
        </authorList>
    </citation>
    <scope>NUCLEOTIDE SEQUENCE</scope>
    <source>
        <strain evidence="1">GVMAG-S-3300013286-35</strain>
    </source>
</reference>
<sequence length="40" mass="4754">MREADVADKINGRYRQRRFGFIFSRRKGVFSLISSNLFKS</sequence>
<organism evidence="1">
    <name type="scientific">viral metagenome</name>
    <dbReference type="NCBI Taxonomy" id="1070528"/>
    <lineage>
        <taxon>unclassified sequences</taxon>
        <taxon>metagenomes</taxon>
        <taxon>organismal metagenomes</taxon>
    </lineage>
</organism>
<evidence type="ECO:0000313" key="1">
    <source>
        <dbReference type="EMBL" id="QHU21720.1"/>
    </source>
</evidence>
<proteinExistence type="predicted"/>
<dbReference type="AlphaFoldDB" id="A0A6C0KYH4"/>
<protein>
    <submittedName>
        <fullName evidence="1">Uncharacterized protein</fullName>
    </submittedName>
</protein>